<comment type="similarity">
    <text evidence="1">Belongs to the ABC transporter superfamily.</text>
</comment>
<evidence type="ECO:0000313" key="7">
    <source>
        <dbReference type="Proteomes" id="UP001596445"/>
    </source>
</evidence>
<keyword evidence="3" id="KW-0547">Nucleotide-binding</keyword>
<dbReference type="InterPro" id="IPR003593">
    <property type="entry name" value="AAA+_ATPase"/>
</dbReference>
<evidence type="ECO:0000256" key="4">
    <source>
        <dbReference type="ARBA" id="ARBA00022840"/>
    </source>
</evidence>
<dbReference type="RefSeq" id="WP_267164313.1">
    <property type="nucleotide sequence ID" value="NZ_CP112973.1"/>
</dbReference>
<dbReference type="PROSITE" id="PS50893">
    <property type="entry name" value="ABC_TRANSPORTER_2"/>
    <property type="match status" value="2"/>
</dbReference>
<dbReference type="InterPro" id="IPR017871">
    <property type="entry name" value="ABC_transporter-like_CS"/>
</dbReference>
<organism evidence="6 7">
    <name type="scientific">Halovenus salina</name>
    <dbReference type="NCBI Taxonomy" id="1510225"/>
    <lineage>
        <taxon>Archaea</taxon>
        <taxon>Methanobacteriati</taxon>
        <taxon>Methanobacteriota</taxon>
        <taxon>Stenosarchaea group</taxon>
        <taxon>Halobacteria</taxon>
        <taxon>Halobacteriales</taxon>
        <taxon>Haloarculaceae</taxon>
        <taxon>Halovenus</taxon>
    </lineage>
</organism>
<dbReference type="InterPro" id="IPR027417">
    <property type="entry name" value="P-loop_NTPase"/>
</dbReference>
<evidence type="ECO:0000256" key="3">
    <source>
        <dbReference type="ARBA" id="ARBA00022741"/>
    </source>
</evidence>
<feature type="domain" description="ABC transporter" evidence="5">
    <location>
        <begin position="2"/>
        <end position="242"/>
    </location>
</feature>
<proteinExistence type="inferred from homology"/>
<keyword evidence="7" id="KW-1185">Reference proteome</keyword>
<dbReference type="PANTHER" id="PTHR43776:SF7">
    <property type="entry name" value="D,D-DIPEPTIDE TRANSPORT ATP-BINDING PROTEIN DDPF-RELATED"/>
    <property type="match status" value="1"/>
</dbReference>
<feature type="domain" description="ABC transporter" evidence="5">
    <location>
        <begin position="264"/>
        <end position="513"/>
    </location>
</feature>
<dbReference type="Pfam" id="PF00005">
    <property type="entry name" value="ABC_tran"/>
    <property type="match status" value="2"/>
</dbReference>
<dbReference type="Gene3D" id="3.40.50.300">
    <property type="entry name" value="P-loop containing nucleotide triphosphate hydrolases"/>
    <property type="match status" value="2"/>
</dbReference>
<evidence type="ECO:0000256" key="1">
    <source>
        <dbReference type="ARBA" id="ARBA00005417"/>
    </source>
</evidence>
<dbReference type="GO" id="GO:0005524">
    <property type="term" value="F:ATP binding"/>
    <property type="evidence" value="ECO:0007669"/>
    <property type="project" value="UniProtKB-KW"/>
</dbReference>
<keyword evidence="2" id="KW-0813">Transport</keyword>
<evidence type="ECO:0000313" key="6">
    <source>
        <dbReference type="EMBL" id="MFC7060118.1"/>
    </source>
</evidence>
<dbReference type="GO" id="GO:0055085">
    <property type="term" value="P:transmembrane transport"/>
    <property type="evidence" value="ECO:0007669"/>
    <property type="project" value="UniProtKB-ARBA"/>
</dbReference>
<evidence type="ECO:0000256" key="2">
    <source>
        <dbReference type="ARBA" id="ARBA00022448"/>
    </source>
</evidence>
<dbReference type="SUPFAM" id="SSF52540">
    <property type="entry name" value="P-loop containing nucleoside triphosphate hydrolases"/>
    <property type="match status" value="2"/>
</dbReference>
<reference evidence="6 7" key="1">
    <citation type="journal article" date="2019" name="Int. J. Syst. Evol. Microbiol.">
        <title>The Global Catalogue of Microorganisms (GCM) 10K type strain sequencing project: providing services to taxonomists for standard genome sequencing and annotation.</title>
        <authorList>
            <consortium name="The Broad Institute Genomics Platform"/>
            <consortium name="The Broad Institute Genome Sequencing Center for Infectious Disease"/>
            <person name="Wu L."/>
            <person name="Ma J."/>
        </authorList>
    </citation>
    <scope>NUCLEOTIDE SEQUENCE [LARGE SCALE GENOMIC DNA]</scope>
    <source>
        <strain evidence="6 7">JCM 30072</strain>
    </source>
</reference>
<sequence length="521" mass="55479">MLAVDNLTIQYGDSTAVQDVTFKVESGECVGLVGESGAGKSTIGLAVLGLAGTPTGSIQFCGTELVGTDSATLRSVRGAEIGLAFQDADDALHPAYSVGEQIAESIDGRRRNWRRRHQDTVESLLGNVDLDSALAGQYPHQISGGQKQRALLAVALAGDPELLIADEPTSSLDTVTKASVLETIERLSASRDLSVLFITHDLGIVQRACDRTLVLRDGRIVERGQTNMVFSDPTHEYTESLVGIRQQPTAAVDGGKTSTGHVLVELECVSKAYDQGSVLDSLLGRDDRTVAVEDCSLAVREGEAVGLLGRSGAGKTTLARLVAGLETPTDGTVSLKGTDVGSIGERSPVHREAIGYVFQSPRASLDPRRTVAESVAEPLGGNDSPELSARGRVGELLETVGLTGYEQKYPRELSGGEAQRVAVARALAVDPDLLVLDEATSALDTITADRCCTLFERLRRERGLTMLVVTHDVEIARRLTDRTLVLENGRIVERDETAAILADPETKPAQTLVESAYTLQQ</sequence>
<dbReference type="PROSITE" id="PS00211">
    <property type="entry name" value="ABC_TRANSPORTER_1"/>
    <property type="match status" value="2"/>
</dbReference>
<dbReference type="SMART" id="SM00382">
    <property type="entry name" value="AAA"/>
    <property type="match status" value="2"/>
</dbReference>
<dbReference type="InterPro" id="IPR003439">
    <property type="entry name" value="ABC_transporter-like_ATP-bd"/>
</dbReference>
<comment type="caution">
    <text evidence="6">The sequence shown here is derived from an EMBL/GenBank/DDBJ whole genome shotgun (WGS) entry which is preliminary data.</text>
</comment>
<dbReference type="Proteomes" id="UP001596445">
    <property type="component" value="Unassembled WGS sequence"/>
</dbReference>
<dbReference type="AlphaFoldDB" id="A0ABD5W3E7"/>
<dbReference type="PANTHER" id="PTHR43776">
    <property type="entry name" value="TRANSPORT ATP-BINDING PROTEIN"/>
    <property type="match status" value="1"/>
</dbReference>
<dbReference type="GeneID" id="76632070"/>
<dbReference type="CDD" id="cd03257">
    <property type="entry name" value="ABC_NikE_OppD_transporters"/>
    <property type="match status" value="2"/>
</dbReference>
<dbReference type="EMBL" id="JBHSZI010000006">
    <property type="protein sequence ID" value="MFC7060118.1"/>
    <property type="molecule type" value="Genomic_DNA"/>
</dbReference>
<gene>
    <name evidence="6" type="ORF">ACFQQG_20320</name>
</gene>
<keyword evidence="4 6" id="KW-0067">ATP-binding</keyword>
<evidence type="ECO:0000259" key="5">
    <source>
        <dbReference type="PROSITE" id="PS50893"/>
    </source>
</evidence>
<name>A0ABD5W3E7_9EURY</name>
<accession>A0ABD5W3E7</accession>
<dbReference type="NCBIfam" id="NF007739">
    <property type="entry name" value="PRK10419.1"/>
    <property type="match status" value="2"/>
</dbReference>
<dbReference type="InterPro" id="IPR050319">
    <property type="entry name" value="ABC_transp_ATP-bind"/>
</dbReference>
<protein>
    <submittedName>
        <fullName evidence="6">ABC transporter ATP-binding protein</fullName>
    </submittedName>
</protein>